<keyword evidence="4 6" id="KW-1133">Transmembrane helix</keyword>
<comment type="subcellular location">
    <subcellularLocation>
        <location evidence="1">Cell membrane</location>
        <topology evidence="1">Multi-pass membrane protein</topology>
    </subcellularLocation>
</comment>
<organism evidence="8 9">
    <name type="scientific">Paenisporosarcina quisquiliarum</name>
    <dbReference type="NCBI Taxonomy" id="365346"/>
    <lineage>
        <taxon>Bacteria</taxon>
        <taxon>Bacillati</taxon>
        <taxon>Bacillota</taxon>
        <taxon>Bacilli</taxon>
        <taxon>Bacillales</taxon>
        <taxon>Caryophanaceae</taxon>
        <taxon>Paenisporosarcina</taxon>
    </lineage>
</organism>
<evidence type="ECO:0000256" key="1">
    <source>
        <dbReference type="ARBA" id="ARBA00004651"/>
    </source>
</evidence>
<evidence type="ECO:0000256" key="2">
    <source>
        <dbReference type="ARBA" id="ARBA00022475"/>
    </source>
</evidence>
<dbReference type="RefSeq" id="WP_269925390.1">
    <property type="nucleotide sequence ID" value="NZ_JAMKBJ010000002.1"/>
</dbReference>
<evidence type="ECO:0000256" key="5">
    <source>
        <dbReference type="ARBA" id="ARBA00023136"/>
    </source>
</evidence>
<feature type="transmembrane region" description="Helical" evidence="6">
    <location>
        <begin position="80"/>
        <end position="100"/>
    </location>
</feature>
<proteinExistence type="predicted"/>
<evidence type="ECO:0000313" key="8">
    <source>
        <dbReference type="EMBL" id="MCZ8536288.1"/>
    </source>
</evidence>
<evidence type="ECO:0000259" key="7">
    <source>
        <dbReference type="Pfam" id="PF06271"/>
    </source>
</evidence>
<sequence length="200" mass="23134">MTDRQDLNEQETPIEKVAAPVAPKPSYTAHNNEQYVLKPAGFWVRFWAYLLDLLVISSITSIVIYPLFRIFGWDVQGTTWYAPIGFVTGFIFYLYFVLMTKFFKQTVGKMVFGLRVIGLQEESLSISTILFREWIGRFFSATILPLYWVIGLTPKKQGLHDFIADTMVIHEQTYEKKIITTYQPVPNQVSCISQKHSSKM</sequence>
<dbReference type="InterPro" id="IPR051791">
    <property type="entry name" value="Pra-immunoreactive"/>
</dbReference>
<dbReference type="EMBL" id="JAMKBJ010000002">
    <property type="protein sequence ID" value="MCZ8536288.1"/>
    <property type="molecule type" value="Genomic_DNA"/>
</dbReference>
<keyword evidence="5 6" id="KW-0472">Membrane</keyword>
<evidence type="ECO:0000256" key="6">
    <source>
        <dbReference type="SAM" id="Phobius"/>
    </source>
</evidence>
<keyword evidence="9" id="KW-1185">Reference proteome</keyword>
<dbReference type="Pfam" id="PF06271">
    <property type="entry name" value="RDD"/>
    <property type="match status" value="1"/>
</dbReference>
<dbReference type="GO" id="GO:0005886">
    <property type="term" value="C:plasma membrane"/>
    <property type="evidence" value="ECO:0007669"/>
    <property type="project" value="UniProtKB-SubCell"/>
</dbReference>
<dbReference type="PANTHER" id="PTHR36115:SF9">
    <property type="entry name" value="LMO1584 PROTEIN"/>
    <property type="match status" value="1"/>
</dbReference>
<keyword evidence="2" id="KW-1003">Cell membrane</keyword>
<comment type="caution">
    <text evidence="8">The sequence shown here is derived from an EMBL/GenBank/DDBJ whole genome shotgun (WGS) entry which is preliminary data.</text>
</comment>
<accession>A0A9X3LDZ7</accession>
<name>A0A9X3LDZ7_9BACL</name>
<protein>
    <submittedName>
        <fullName evidence="8">RDD family protein</fullName>
    </submittedName>
</protein>
<feature type="domain" description="RDD" evidence="7">
    <location>
        <begin position="39"/>
        <end position="164"/>
    </location>
</feature>
<evidence type="ECO:0000256" key="4">
    <source>
        <dbReference type="ARBA" id="ARBA00022989"/>
    </source>
</evidence>
<dbReference type="PANTHER" id="PTHR36115">
    <property type="entry name" value="PROLINE-RICH ANTIGEN HOMOLOG-RELATED"/>
    <property type="match status" value="1"/>
</dbReference>
<evidence type="ECO:0000256" key="3">
    <source>
        <dbReference type="ARBA" id="ARBA00022692"/>
    </source>
</evidence>
<feature type="transmembrane region" description="Helical" evidence="6">
    <location>
        <begin position="46"/>
        <end position="68"/>
    </location>
</feature>
<dbReference type="InterPro" id="IPR010432">
    <property type="entry name" value="RDD"/>
</dbReference>
<reference evidence="8" key="1">
    <citation type="submission" date="2022-05" db="EMBL/GenBank/DDBJ databases">
        <authorList>
            <person name="Colautti A."/>
            <person name="Iacumin L."/>
        </authorList>
    </citation>
    <scope>NUCLEOTIDE SEQUENCE</scope>
    <source>
        <strain evidence="8">SK 55</strain>
    </source>
</reference>
<dbReference type="AlphaFoldDB" id="A0A9X3LDZ7"/>
<gene>
    <name evidence="8" type="ORF">M9R32_03635</name>
</gene>
<keyword evidence="3 6" id="KW-0812">Transmembrane</keyword>
<dbReference type="Proteomes" id="UP001152173">
    <property type="component" value="Unassembled WGS sequence"/>
</dbReference>
<evidence type="ECO:0000313" key="9">
    <source>
        <dbReference type="Proteomes" id="UP001152173"/>
    </source>
</evidence>